<dbReference type="Gene3D" id="3.10.350.10">
    <property type="entry name" value="LysM domain"/>
    <property type="match status" value="1"/>
</dbReference>
<reference evidence="3" key="1">
    <citation type="submission" date="2013-07" db="EMBL/GenBank/DDBJ databases">
        <title>The Genome Sequence of Cryptococcus pinus CBS10737.</title>
        <authorList>
            <consortium name="The Broad Institute Genome Sequencing Platform"/>
            <person name="Cuomo C."/>
            <person name="Litvintseva A."/>
            <person name="Chen Y."/>
            <person name="Heitman J."/>
            <person name="Sun S."/>
            <person name="Springer D."/>
            <person name="Dromer F."/>
            <person name="Young S.K."/>
            <person name="Zeng Q."/>
            <person name="Gargeya S."/>
            <person name="Fitzgerald M."/>
            <person name="Abouelleil A."/>
            <person name="Alvarado L."/>
            <person name="Berlin A.M."/>
            <person name="Chapman S.B."/>
            <person name="Dewar J."/>
            <person name="Goldberg J."/>
            <person name="Griggs A."/>
            <person name="Gujja S."/>
            <person name="Hansen M."/>
            <person name="Howarth C."/>
            <person name="Imamovic A."/>
            <person name="Larimer J."/>
            <person name="McCowan C."/>
            <person name="Murphy C."/>
            <person name="Pearson M."/>
            <person name="Priest M."/>
            <person name="Roberts A."/>
            <person name="Saif S."/>
            <person name="Shea T."/>
            <person name="Sykes S."/>
            <person name="Wortman J."/>
            <person name="Nusbaum C."/>
            <person name="Birren B."/>
        </authorList>
    </citation>
    <scope>NUCLEOTIDE SEQUENCE [LARGE SCALE GENOMIC DNA]</scope>
    <source>
        <strain evidence="3">CBS 10737</strain>
    </source>
</reference>
<dbReference type="PROSITE" id="PS51782">
    <property type="entry name" value="LYSM"/>
    <property type="match status" value="1"/>
</dbReference>
<dbReference type="CDD" id="cd00118">
    <property type="entry name" value="LysM"/>
    <property type="match status" value="1"/>
</dbReference>
<feature type="region of interest" description="Disordered" evidence="1">
    <location>
        <begin position="115"/>
        <end position="141"/>
    </location>
</feature>
<feature type="compositionally biased region" description="Low complexity" evidence="1">
    <location>
        <begin position="24"/>
        <end position="36"/>
    </location>
</feature>
<dbReference type="SUPFAM" id="SSF54106">
    <property type="entry name" value="LysM domain"/>
    <property type="match status" value="1"/>
</dbReference>
<evidence type="ECO:0000313" key="4">
    <source>
        <dbReference type="EMBL" id="WWC72086.1"/>
    </source>
</evidence>
<feature type="compositionally biased region" description="Polar residues" evidence="1">
    <location>
        <begin position="463"/>
        <end position="473"/>
    </location>
</feature>
<evidence type="ECO:0000313" key="3">
    <source>
        <dbReference type="EMBL" id="OCF49181.1"/>
    </source>
</evidence>
<feature type="domain" description="LysM" evidence="2">
    <location>
        <begin position="161"/>
        <end position="205"/>
    </location>
</feature>
<dbReference type="KEGG" id="kpin:30173238"/>
<feature type="region of interest" description="Disordered" evidence="1">
    <location>
        <begin position="282"/>
        <end position="320"/>
    </location>
</feature>
<sequence>MMKASTSSFSLASTPPSESEIWGSNIPSNSSSTSNSPQLGKRTLVKRKNDSSSNTPQFASTNSITNLTKDQNDIDNEMLETILPINKHPLSGPTPPTIHTDILGDISRPNLKRLTSETERQVAESSKSGSEYGGGSVRGSFDLLRMTPGGADDESREVEVLIHTVKPNESLAGIALLYGIDLATLRKSNKLWSSDPVHIRTHLYVPLEACRWNKAKETLIRGPGEGQVTLMPKKEKGKGKEVDLTHQNGLIGLGLNEDHHKGSFNSMENLITPSREINLGASMSPSSSLTDLANTFLPSTNQSYNHDHTSPPTSTEPLGQIIENTPRILDVVRIPSSELRFFPKPNKPPDRKSLDQSRGSIEIYRSNGNEGGSRSNRSRSNTANSPLKMSNGVDSFFERKDSIEISRTTNSRSEESMPHNQGPTIINNLSTLPPSISKQTDSINSNITENTKSKSTVVKLRPPSSNLPLSHNRQVSSGIQSKLMDFFTIPPPPPSQQPFPTLSTGSETVGRGKKERSSSSSTQNGLHRKPISTSNTSLSTIKTEQESMELKTRYNDLGLDLGIGGLGLGTNLKLGDLRKGGNLNRKDSLNKGDKQD</sequence>
<dbReference type="EMBL" id="KI894012">
    <property type="protein sequence ID" value="OCF49181.1"/>
    <property type="molecule type" value="Genomic_DNA"/>
</dbReference>
<dbReference type="OrthoDB" id="2107166at2759"/>
<dbReference type="PANTHER" id="PTHR20932:SF8">
    <property type="entry name" value="LD22649P"/>
    <property type="match status" value="1"/>
</dbReference>
<evidence type="ECO:0000256" key="1">
    <source>
        <dbReference type="SAM" id="MobiDB-lite"/>
    </source>
</evidence>
<feature type="region of interest" description="Disordered" evidence="1">
    <location>
        <begin position="486"/>
        <end position="541"/>
    </location>
</feature>
<keyword evidence="5" id="KW-1185">Reference proteome</keyword>
<feature type="compositionally biased region" description="Polar residues" evidence="1">
    <location>
        <begin position="51"/>
        <end position="69"/>
    </location>
</feature>
<feature type="region of interest" description="Disordered" evidence="1">
    <location>
        <begin position="1"/>
        <end position="69"/>
    </location>
</feature>
<dbReference type="InterPro" id="IPR045030">
    <property type="entry name" value="LYSM1-4"/>
</dbReference>
<feature type="compositionally biased region" description="Basic and acidic residues" evidence="1">
    <location>
        <begin position="575"/>
        <end position="596"/>
    </location>
</feature>
<dbReference type="SMART" id="SM00257">
    <property type="entry name" value="LysM"/>
    <property type="match status" value="1"/>
</dbReference>
<dbReference type="EMBL" id="CP144526">
    <property type="protein sequence ID" value="WWC72086.1"/>
    <property type="molecule type" value="Genomic_DNA"/>
</dbReference>
<feature type="compositionally biased region" description="Polar residues" evidence="1">
    <location>
        <begin position="438"/>
        <end position="456"/>
    </location>
</feature>
<protein>
    <recommendedName>
        <fullName evidence="2">LysM domain-containing protein</fullName>
    </recommendedName>
</protein>
<feature type="compositionally biased region" description="Low complexity" evidence="1">
    <location>
        <begin position="365"/>
        <end position="381"/>
    </location>
</feature>
<evidence type="ECO:0000313" key="5">
    <source>
        <dbReference type="Proteomes" id="UP000094020"/>
    </source>
</evidence>
<feature type="region of interest" description="Disordered" evidence="1">
    <location>
        <begin position="438"/>
        <end position="473"/>
    </location>
</feature>
<reference evidence="4" key="2">
    <citation type="submission" date="2013-07" db="EMBL/GenBank/DDBJ databases">
        <authorList>
            <consortium name="The Broad Institute Genome Sequencing Platform"/>
            <person name="Cuomo C."/>
            <person name="Litvintseva A."/>
            <person name="Chen Y."/>
            <person name="Heitman J."/>
            <person name="Sun S."/>
            <person name="Springer D."/>
            <person name="Dromer F."/>
            <person name="Young S.K."/>
            <person name="Zeng Q."/>
            <person name="Gargeya S."/>
            <person name="Fitzgerald M."/>
            <person name="Abouelleil A."/>
            <person name="Alvarado L."/>
            <person name="Berlin A.M."/>
            <person name="Chapman S.B."/>
            <person name="Dewar J."/>
            <person name="Goldberg J."/>
            <person name="Griggs A."/>
            <person name="Gujja S."/>
            <person name="Hansen M."/>
            <person name="Howarth C."/>
            <person name="Imamovic A."/>
            <person name="Larimer J."/>
            <person name="McCowan C."/>
            <person name="Murphy C."/>
            <person name="Pearson M."/>
            <person name="Priest M."/>
            <person name="Roberts A."/>
            <person name="Saif S."/>
            <person name="Shea T."/>
            <person name="Sykes S."/>
            <person name="Wortman J."/>
            <person name="Nusbaum C."/>
            <person name="Birren B."/>
        </authorList>
    </citation>
    <scope>NUCLEOTIDE SEQUENCE</scope>
    <source>
        <strain evidence="4">CBS 10737</strain>
    </source>
</reference>
<dbReference type="AlphaFoldDB" id="A0A1B9I157"/>
<feature type="region of interest" description="Disordered" evidence="1">
    <location>
        <begin position="339"/>
        <end position="358"/>
    </location>
</feature>
<reference evidence="4" key="4">
    <citation type="submission" date="2024-02" db="EMBL/GenBank/DDBJ databases">
        <title>Comparative genomics of Cryptococcus and Kwoniella reveals pathogenesis evolution and contrasting modes of karyotype evolution via chromosome fusion or intercentromeric recombination.</title>
        <authorList>
            <person name="Coelho M.A."/>
            <person name="David-Palma M."/>
            <person name="Shea T."/>
            <person name="Bowers K."/>
            <person name="McGinley-Smith S."/>
            <person name="Mohammad A.W."/>
            <person name="Gnirke A."/>
            <person name="Yurkov A.M."/>
            <person name="Nowrousian M."/>
            <person name="Sun S."/>
            <person name="Cuomo C.A."/>
            <person name="Heitman J."/>
        </authorList>
    </citation>
    <scope>NUCLEOTIDE SEQUENCE</scope>
    <source>
        <strain evidence="4">CBS 10737</strain>
    </source>
</reference>
<dbReference type="Proteomes" id="UP000094020">
    <property type="component" value="Chromosome 8"/>
</dbReference>
<feature type="compositionally biased region" description="Polar residues" evidence="1">
    <location>
        <begin position="531"/>
        <end position="541"/>
    </location>
</feature>
<evidence type="ECO:0000259" key="2">
    <source>
        <dbReference type="PROSITE" id="PS51782"/>
    </source>
</evidence>
<reference evidence="3" key="3">
    <citation type="submission" date="2016-07" db="EMBL/GenBank/DDBJ databases">
        <title>Evolution of pathogenesis and genome organization in the Tremellales.</title>
        <authorList>
            <person name="Cuomo C."/>
            <person name="Litvintseva A."/>
            <person name="Heitman J."/>
            <person name="Chen Y."/>
            <person name="Sun S."/>
            <person name="Springer D."/>
            <person name="Dromer F."/>
            <person name="Young S."/>
            <person name="Zeng Q."/>
            <person name="Chapman S."/>
            <person name="Gujja S."/>
            <person name="Saif S."/>
            <person name="Birren B."/>
        </authorList>
    </citation>
    <scope>NUCLEOTIDE SEQUENCE</scope>
    <source>
        <strain evidence="3">CBS 10737</strain>
    </source>
</reference>
<name>A0A1B9I157_9TREE</name>
<dbReference type="Pfam" id="PF01476">
    <property type="entry name" value="LysM"/>
    <property type="match status" value="1"/>
</dbReference>
<feature type="compositionally biased region" description="Polar residues" evidence="1">
    <location>
        <begin position="282"/>
        <end position="317"/>
    </location>
</feature>
<dbReference type="RefSeq" id="XP_019010400.1">
    <property type="nucleotide sequence ID" value="XM_019156598.1"/>
</dbReference>
<dbReference type="InterPro" id="IPR018392">
    <property type="entry name" value="LysM"/>
</dbReference>
<organism evidence="3">
    <name type="scientific">Kwoniella pini CBS 10737</name>
    <dbReference type="NCBI Taxonomy" id="1296096"/>
    <lineage>
        <taxon>Eukaryota</taxon>
        <taxon>Fungi</taxon>
        <taxon>Dikarya</taxon>
        <taxon>Basidiomycota</taxon>
        <taxon>Agaricomycotina</taxon>
        <taxon>Tremellomycetes</taxon>
        <taxon>Tremellales</taxon>
        <taxon>Cryptococcaceae</taxon>
        <taxon>Kwoniella</taxon>
    </lineage>
</organism>
<feature type="region of interest" description="Disordered" evidence="1">
    <location>
        <begin position="363"/>
        <end position="426"/>
    </location>
</feature>
<dbReference type="GeneID" id="30173238"/>
<feature type="compositionally biased region" description="Polar residues" evidence="1">
    <location>
        <begin position="1"/>
        <end position="17"/>
    </location>
</feature>
<feature type="region of interest" description="Disordered" evidence="1">
    <location>
        <begin position="572"/>
        <end position="596"/>
    </location>
</feature>
<dbReference type="InterPro" id="IPR036779">
    <property type="entry name" value="LysM_dom_sf"/>
</dbReference>
<dbReference type="PANTHER" id="PTHR20932">
    <property type="entry name" value="LYSM AND PUTATIVE PEPTIDOGLYCAN-BINDING DOMAIN-CONTAINING PROTEIN"/>
    <property type="match status" value="1"/>
</dbReference>
<proteinExistence type="predicted"/>
<dbReference type="STRING" id="1296096.A0A1B9I157"/>
<accession>A0A1B9I157</accession>
<gene>
    <name evidence="3" type="ORF">I206_04869</name>
    <name evidence="4" type="ORF">I206_106046</name>
</gene>